<reference evidence="1 2" key="1">
    <citation type="submission" date="2023-02" db="EMBL/GenBank/DDBJ databases">
        <title>LHISI_Scaffold_Assembly.</title>
        <authorList>
            <person name="Stuart O.P."/>
            <person name="Cleave R."/>
            <person name="Magrath M.J.L."/>
            <person name="Mikheyev A.S."/>
        </authorList>
    </citation>
    <scope>NUCLEOTIDE SEQUENCE [LARGE SCALE GENOMIC DNA]</scope>
    <source>
        <strain evidence="1">Daus_M_001</strain>
        <tissue evidence="1">Leg muscle</tissue>
    </source>
</reference>
<gene>
    <name evidence="1" type="ORF">PR048_013169</name>
</gene>
<dbReference type="Proteomes" id="UP001159363">
    <property type="component" value="Chromosome X"/>
</dbReference>
<dbReference type="EMBL" id="JARBHB010000004">
    <property type="protein sequence ID" value="KAJ8886955.1"/>
    <property type="molecule type" value="Genomic_DNA"/>
</dbReference>
<proteinExistence type="predicted"/>
<accession>A0ABQ9HRQ4</accession>
<evidence type="ECO:0008006" key="3">
    <source>
        <dbReference type="Google" id="ProtNLM"/>
    </source>
</evidence>
<evidence type="ECO:0000313" key="1">
    <source>
        <dbReference type="EMBL" id="KAJ8886955.1"/>
    </source>
</evidence>
<evidence type="ECO:0000313" key="2">
    <source>
        <dbReference type="Proteomes" id="UP001159363"/>
    </source>
</evidence>
<organism evidence="1 2">
    <name type="scientific">Dryococelus australis</name>
    <dbReference type="NCBI Taxonomy" id="614101"/>
    <lineage>
        <taxon>Eukaryota</taxon>
        <taxon>Metazoa</taxon>
        <taxon>Ecdysozoa</taxon>
        <taxon>Arthropoda</taxon>
        <taxon>Hexapoda</taxon>
        <taxon>Insecta</taxon>
        <taxon>Pterygota</taxon>
        <taxon>Neoptera</taxon>
        <taxon>Polyneoptera</taxon>
        <taxon>Phasmatodea</taxon>
        <taxon>Verophasmatodea</taxon>
        <taxon>Anareolatae</taxon>
        <taxon>Phasmatidae</taxon>
        <taxon>Eurycanthinae</taxon>
        <taxon>Dryococelus</taxon>
    </lineage>
</organism>
<keyword evidence="2" id="KW-1185">Reference proteome</keyword>
<protein>
    <recommendedName>
        <fullName evidence="3">Integrase catalytic domain-containing protein</fullName>
    </recommendedName>
</protein>
<name>A0ABQ9HRQ4_9NEOP</name>
<sequence>MSEQFYSGARYMLIFVDDFARKIFVQFFEKQKMETDIRLQSHMPNSLMGWQSIQTDPSARKLEA</sequence>
<comment type="caution">
    <text evidence="1">The sequence shown here is derived from an EMBL/GenBank/DDBJ whole genome shotgun (WGS) entry which is preliminary data.</text>
</comment>